<comment type="caution">
    <text evidence="1">The sequence shown here is derived from an EMBL/GenBank/DDBJ whole genome shotgun (WGS) entry which is preliminary data.</text>
</comment>
<evidence type="ECO:0000313" key="1">
    <source>
        <dbReference type="EMBL" id="KHG02164.1"/>
    </source>
</evidence>
<accession>A0A0B0MRP4</accession>
<dbReference type="AlphaFoldDB" id="A0A0B0MRP4"/>
<proteinExistence type="predicted"/>
<dbReference type="EMBL" id="JRRC01245286">
    <property type="protein sequence ID" value="KHG02164.1"/>
    <property type="molecule type" value="Genomic_DNA"/>
</dbReference>
<reference evidence="2" key="1">
    <citation type="submission" date="2014-09" db="EMBL/GenBank/DDBJ databases">
        <authorList>
            <person name="Mudge J."/>
            <person name="Ramaraj T."/>
            <person name="Lindquist I.E."/>
            <person name="Bharti A.K."/>
            <person name="Sundararajan A."/>
            <person name="Cameron C.T."/>
            <person name="Woodward J.E."/>
            <person name="May G.D."/>
            <person name="Brubaker C."/>
            <person name="Broadhvest J."/>
            <person name="Wilkins T.A."/>
        </authorList>
    </citation>
    <scope>NUCLEOTIDE SEQUENCE</scope>
    <source>
        <strain evidence="2">cv. AKA8401</strain>
    </source>
</reference>
<keyword evidence="2" id="KW-1185">Reference proteome</keyword>
<evidence type="ECO:0000313" key="2">
    <source>
        <dbReference type="Proteomes" id="UP000032142"/>
    </source>
</evidence>
<gene>
    <name evidence="1" type="ORF">F383_25436</name>
</gene>
<sequence>MYRLALELVYFECVCI</sequence>
<organism evidence="1 2">
    <name type="scientific">Gossypium arboreum</name>
    <name type="common">Tree cotton</name>
    <name type="synonym">Gossypium nanking</name>
    <dbReference type="NCBI Taxonomy" id="29729"/>
    <lineage>
        <taxon>Eukaryota</taxon>
        <taxon>Viridiplantae</taxon>
        <taxon>Streptophyta</taxon>
        <taxon>Embryophyta</taxon>
        <taxon>Tracheophyta</taxon>
        <taxon>Spermatophyta</taxon>
        <taxon>Magnoliopsida</taxon>
        <taxon>eudicotyledons</taxon>
        <taxon>Gunneridae</taxon>
        <taxon>Pentapetalae</taxon>
        <taxon>rosids</taxon>
        <taxon>malvids</taxon>
        <taxon>Malvales</taxon>
        <taxon>Malvaceae</taxon>
        <taxon>Malvoideae</taxon>
        <taxon>Gossypium</taxon>
    </lineage>
</organism>
<dbReference type="Proteomes" id="UP000032142">
    <property type="component" value="Unassembled WGS sequence"/>
</dbReference>
<protein>
    <submittedName>
        <fullName evidence="1">Uncharacterized protein</fullName>
    </submittedName>
</protein>
<name>A0A0B0MRP4_GOSAR</name>